<dbReference type="InterPro" id="IPR015928">
    <property type="entry name" value="Aconitase/3IPM_dehydase_swvl"/>
</dbReference>
<dbReference type="InterPro" id="IPR000573">
    <property type="entry name" value="AconitaseA/IPMdHydase_ssu_swvl"/>
</dbReference>
<evidence type="ECO:0000313" key="4">
    <source>
        <dbReference type="EMBL" id="NYT37465.1"/>
    </source>
</evidence>
<dbReference type="AlphaFoldDB" id="A0A853F9U6"/>
<dbReference type="OrthoDB" id="9777465at2"/>
<dbReference type="InterPro" id="IPR050075">
    <property type="entry name" value="LeuD"/>
</dbReference>
<dbReference type="EMBL" id="JACCEW010000003">
    <property type="protein sequence ID" value="NYT37465.1"/>
    <property type="molecule type" value="Genomic_DNA"/>
</dbReference>
<dbReference type="RefSeq" id="WP_129969393.1">
    <property type="nucleotide sequence ID" value="NZ_JACCEW010000003.1"/>
</dbReference>
<evidence type="ECO:0000256" key="2">
    <source>
        <dbReference type="ARBA" id="ARBA00023239"/>
    </source>
</evidence>
<evidence type="ECO:0000313" key="5">
    <source>
        <dbReference type="Proteomes" id="UP000580517"/>
    </source>
</evidence>
<protein>
    <submittedName>
        <fullName evidence="4">3-isopropylmalate dehydratase</fullName>
    </submittedName>
</protein>
<name>A0A853F9U6_9BURK</name>
<gene>
    <name evidence="4" type="ORF">H0A68_11325</name>
</gene>
<proteinExistence type="inferred from homology"/>
<dbReference type="GO" id="GO:0016836">
    <property type="term" value="F:hydro-lyase activity"/>
    <property type="evidence" value="ECO:0007669"/>
    <property type="project" value="InterPro"/>
</dbReference>
<evidence type="ECO:0000259" key="3">
    <source>
        <dbReference type="Pfam" id="PF00694"/>
    </source>
</evidence>
<reference evidence="4 5" key="1">
    <citation type="submission" date="2020-07" db="EMBL/GenBank/DDBJ databases">
        <title>Taxonomic revisions and descriptions of new bacterial species based on genomic comparisons in the high-G+C-content subgroup of the family Alcaligenaceae.</title>
        <authorList>
            <person name="Szabo A."/>
            <person name="Felfoldi T."/>
        </authorList>
    </citation>
    <scope>NUCLEOTIDE SEQUENCE [LARGE SCALE GENOMIC DNA]</scope>
    <source>
        <strain evidence="4 5">DSM 25264</strain>
    </source>
</reference>
<dbReference type="Pfam" id="PF00694">
    <property type="entry name" value="Aconitase_C"/>
    <property type="match status" value="1"/>
</dbReference>
<dbReference type="NCBIfam" id="TIGR02087">
    <property type="entry name" value="LEUD_arch"/>
    <property type="match status" value="1"/>
</dbReference>
<dbReference type="SUPFAM" id="SSF52016">
    <property type="entry name" value="LeuD/IlvD-like"/>
    <property type="match status" value="1"/>
</dbReference>
<organism evidence="4 5">
    <name type="scientific">Allopusillimonas soli</name>
    <dbReference type="NCBI Taxonomy" id="659016"/>
    <lineage>
        <taxon>Bacteria</taxon>
        <taxon>Pseudomonadati</taxon>
        <taxon>Pseudomonadota</taxon>
        <taxon>Betaproteobacteria</taxon>
        <taxon>Burkholderiales</taxon>
        <taxon>Alcaligenaceae</taxon>
        <taxon>Allopusillimonas</taxon>
    </lineage>
</organism>
<evidence type="ECO:0000256" key="1">
    <source>
        <dbReference type="ARBA" id="ARBA00009869"/>
    </source>
</evidence>
<dbReference type="Gene3D" id="3.20.19.10">
    <property type="entry name" value="Aconitase, domain 4"/>
    <property type="match status" value="1"/>
</dbReference>
<dbReference type="InterPro" id="IPR011827">
    <property type="entry name" value="LeuD_type2/HacB/DmdB"/>
</dbReference>
<dbReference type="PANTHER" id="PTHR43345">
    <property type="entry name" value="3-ISOPROPYLMALATE DEHYDRATASE SMALL SUBUNIT 2-RELATED-RELATED"/>
    <property type="match status" value="1"/>
</dbReference>
<dbReference type="PANTHER" id="PTHR43345:SF2">
    <property type="entry name" value="3-ISOPROPYLMALATE DEHYDRATASE SMALL SUBUNIT 1"/>
    <property type="match status" value="1"/>
</dbReference>
<dbReference type="Proteomes" id="UP000580517">
    <property type="component" value="Unassembled WGS sequence"/>
</dbReference>
<sequence>MTQRHRVWRVGENIDTDALAPGAYMKLDLQAMASHCLENHYPGLAAAIRPGDVLVAGHNFGIGSSREQAAGVLVQLGVKAVVAPSFSGLYFRNAFNLGLLAVVCADADRIPEGSEIEIDTDAAVIRVFASPTRAAGTSHSQDGNAHPDPASARVLACQKIPDFLANMAKAGGLLAQLQQQLAHTTP</sequence>
<comment type="similarity">
    <text evidence="1">Belongs to the LeuD family. LeuD type 2 subfamily.</text>
</comment>
<keyword evidence="2" id="KW-0456">Lyase</keyword>
<keyword evidence="5" id="KW-1185">Reference proteome</keyword>
<feature type="domain" description="Aconitase A/isopropylmalate dehydratase small subunit swivel" evidence="3">
    <location>
        <begin position="53"/>
        <end position="104"/>
    </location>
</feature>
<comment type="caution">
    <text evidence="4">The sequence shown here is derived from an EMBL/GenBank/DDBJ whole genome shotgun (WGS) entry which is preliminary data.</text>
</comment>
<accession>A0A853F9U6</accession>